<gene>
    <name evidence="3" type="ORF">C8F04DRAFT_1397290</name>
</gene>
<dbReference type="PANTHER" id="PTHR40465">
    <property type="entry name" value="CHROMOSOME 1, WHOLE GENOME SHOTGUN SEQUENCE"/>
    <property type="match status" value="1"/>
</dbReference>
<feature type="transmembrane region" description="Helical" evidence="1">
    <location>
        <begin position="210"/>
        <end position="229"/>
    </location>
</feature>
<evidence type="ECO:0000259" key="2">
    <source>
        <dbReference type="Pfam" id="PF20152"/>
    </source>
</evidence>
<comment type="caution">
    <text evidence="3">The sequence shown here is derived from an EMBL/GenBank/DDBJ whole genome shotgun (WGS) entry which is preliminary data.</text>
</comment>
<organism evidence="3 4">
    <name type="scientific">Mycena alexandri</name>
    <dbReference type="NCBI Taxonomy" id="1745969"/>
    <lineage>
        <taxon>Eukaryota</taxon>
        <taxon>Fungi</taxon>
        <taxon>Dikarya</taxon>
        <taxon>Basidiomycota</taxon>
        <taxon>Agaricomycotina</taxon>
        <taxon>Agaricomycetes</taxon>
        <taxon>Agaricomycetidae</taxon>
        <taxon>Agaricales</taxon>
        <taxon>Marasmiineae</taxon>
        <taxon>Mycenaceae</taxon>
        <taxon>Mycena</taxon>
    </lineage>
</organism>
<feature type="transmembrane region" description="Helical" evidence="1">
    <location>
        <begin position="128"/>
        <end position="152"/>
    </location>
</feature>
<feature type="transmembrane region" description="Helical" evidence="1">
    <location>
        <begin position="172"/>
        <end position="190"/>
    </location>
</feature>
<proteinExistence type="predicted"/>
<keyword evidence="4" id="KW-1185">Reference proteome</keyword>
<sequence>MNTPPPSPSMASTYGAWLISLFVETILYGIGVLQAFLYYQWWGTDPRSIKLAVFVVMVLETVQLCFFFRSSYFRFVQRFGILQGDLVWSDSLQLFANYLSAFAVQIFFATRVYLLTREQARDFKASLAGIYAVGVLAVLQLSAGIAQTVLTYKLRSFSKLDETTAITTLQTAASLLCDIVITIHLCFYLARSKTGLPTTERLLKALMINAINRGFLTAITSTMTMILFLVFPHNFWFFLSIAPNSKLYMNSMLATLNMRGHIWRNAHPNGDWETINLGNMGTHHSTVPQVEFDTLPGSVDNTDHDSGSIATKSYHSSAVPSY</sequence>
<dbReference type="EMBL" id="JARJCM010000082">
    <property type="protein sequence ID" value="KAJ7031323.1"/>
    <property type="molecule type" value="Genomic_DNA"/>
</dbReference>
<feature type="transmembrane region" description="Helical" evidence="1">
    <location>
        <begin position="95"/>
        <end position="116"/>
    </location>
</feature>
<evidence type="ECO:0000256" key="1">
    <source>
        <dbReference type="SAM" id="Phobius"/>
    </source>
</evidence>
<protein>
    <recommendedName>
        <fullName evidence="2">DUF6534 domain-containing protein</fullName>
    </recommendedName>
</protein>
<dbReference type="InterPro" id="IPR045339">
    <property type="entry name" value="DUF6534"/>
</dbReference>
<name>A0AAD6SRU9_9AGAR</name>
<reference evidence="3" key="1">
    <citation type="submission" date="2023-03" db="EMBL/GenBank/DDBJ databases">
        <title>Massive genome expansion in bonnet fungi (Mycena s.s.) driven by repeated elements and novel gene families across ecological guilds.</title>
        <authorList>
            <consortium name="Lawrence Berkeley National Laboratory"/>
            <person name="Harder C.B."/>
            <person name="Miyauchi S."/>
            <person name="Viragh M."/>
            <person name="Kuo A."/>
            <person name="Thoen E."/>
            <person name="Andreopoulos B."/>
            <person name="Lu D."/>
            <person name="Skrede I."/>
            <person name="Drula E."/>
            <person name="Henrissat B."/>
            <person name="Morin E."/>
            <person name="Kohler A."/>
            <person name="Barry K."/>
            <person name="LaButti K."/>
            <person name="Morin E."/>
            <person name="Salamov A."/>
            <person name="Lipzen A."/>
            <person name="Mereny Z."/>
            <person name="Hegedus B."/>
            <person name="Baldrian P."/>
            <person name="Stursova M."/>
            <person name="Weitz H."/>
            <person name="Taylor A."/>
            <person name="Grigoriev I.V."/>
            <person name="Nagy L.G."/>
            <person name="Martin F."/>
            <person name="Kauserud H."/>
        </authorList>
    </citation>
    <scope>NUCLEOTIDE SEQUENCE</scope>
    <source>
        <strain evidence="3">CBHHK200</strain>
    </source>
</reference>
<dbReference type="Pfam" id="PF20152">
    <property type="entry name" value="DUF6534"/>
    <property type="match status" value="1"/>
</dbReference>
<keyword evidence="1" id="KW-1133">Transmembrane helix</keyword>
<evidence type="ECO:0000313" key="3">
    <source>
        <dbReference type="EMBL" id="KAJ7031323.1"/>
    </source>
</evidence>
<keyword evidence="1" id="KW-0472">Membrane</keyword>
<dbReference type="PANTHER" id="PTHR40465:SF1">
    <property type="entry name" value="DUF6534 DOMAIN-CONTAINING PROTEIN"/>
    <property type="match status" value="1"/>
</dbReference>
<feature type="transmembrane region" description="Helical" evidence="1">
    <location>
        <begin position="14"/>
        <end position="39"/>
    </location>
</feature>
<feature type="transmembrane region" description="Helical" evidence="1">
    <location>
        <begin position="51"/>
        <end position="75"/>
    </location>
</feature>
<accession>A0AAD6SRU9</accession>
<evidence type="ECO:0000313" key="4">
    <source>
        <dbReference type="Proteomes" id="UP001218188"/>
    </source>
</evidence>
<dbReference type="Proteomes" id="UP001218188">
    <property type="component" value="Unassembled WGS sequence"/>
</dbReference>
<dbReference type="AlphaFoldDB" id="A0AAD6SRU9"/>
<feature type="domain" description="DUF6534" evidence="2">
    <location>
        <begin position="174"/>
        <end position="260"/>
    </location>
</feature>
<keyword evidence="1" id="KW-0812">Transmembrane</keyword>